<dbReference type="Proteomes" id="UP001220395">
    <property type="component" value="Chromosome"/>
</dbReference>
<reference evidence="2 3" key="1">
    <citation type="submission" date="2023-02" db="EMBL/GenBank/DDBJ databases">
        <title>Genome sequence of Sphingomonas naphthae.</title>
        <authorList>
            <person name="Kim S."/>
            <person name="Heo J."/>
            <person name="Kwon S.-W."/>
        </authorList>
    </citation>
    <scope>NUCLEOTIDE SEQUENCE [LARGE SCALE GENOMIC DNA]</scope>
    <source>
        <strain evidence="2 3">KACC 18716</strain>
    </source>
</reference>
<evidence type="ECO:0008006" key="4">
    <source>
        <dbReference type="Google" id="ProtNLM"/>
    </source>
</evidence>
<dbReference type="InterPro" id="IPR011042">
    <property type="entry name" value="6-blade_b-propeller_TolB-like"/>
</dbReference>
<dbReference type="Pfam" id="PF07676">
    <property type="entry name" value="PD40"/>
    <property type="match status" value="2"/>
</dbReference>
<evidence type="ECO:0000256" key="1">
    <source>
        <dbReference type="ARBA" id="ARBA00009820"/>
    </source>
</evidence>
<dbReference type="PANTHER" id="PTHR36842">
    <property type="entry name" value="PROTEIN TOLB HOMOLOG"/>
    <property type="match status" value="1"/>
</dbReference>
<name>A0ABY7TLN3_9SPHN</name>
<gene>
    <name evidence="2" type="ORF">PQ455_02640</name>
</gene>
<dbReference type="SUPFAM" id="SSF69304">
    <property type="entry name" value="Tricorn protease N-terminal domain"/>
    <property type="match status" value="1"/>
</dbReference>
<evidence type="ECO:0000313" key="3">
    <source>
        <dbReference type="Proteomes" id="UP001220395"/>
    </source>
</evidence>
<protein>
    <recommendedName>
        <fullName evidence="4">Translocation protein TolB</fullName>
    </recommendedName>
</protein>
<evidence type="ECO:0000313" key="2">
    <source>
        <dbReference type="EMBL" id="WCT74148.1"/>
    </source>
</evidence>
<sequence length="362" mass="39195">MVAVIAVAFALAAGAQPPRAVQDMLVNGKIELPEQAGSPIDHLPANGKVLTSFGERPQFSPDGTRIAFIGKSYGDAFEYDLHTGKTRNLTSHTPNGGFLRIHYMADGSYLLLGPRKMGISSMATRFTAIELWHMDKDATGPIKPLGQFPFEGIAVSAKTNKIAWVVREPRLTPKTGPVDGYTAMMSGNVVIENGTPKLVNIKESARTKWSKCYLEPQDFYDNDSKVTASCYVFEKPLSEVDAANYRMLESKVWTVDLANGALNIIPTPPGLYAEVEGIFPDGKQTLVECGNGEKSGLDVCMLDMTGTKPRYTRLTYATTYGGYRFSNPVVSPDGKKIAFQAGRAATEPGVGDGILMIDAPAR</sequence>
<dbReference type="RefSeq" id="WP_273688956.1">
    <property type="nucleotide sequence ID" value="NZ_CP117411.1"/>
</dbReference>
<dbReference type="EMBL" id="CP117411">
    <property type="protein sequence ID" value="WCT74148.1"/>
    <property type="molecule type" value="Genomic_DNA"/>
</dbReference>
<organism evidence="2 3">
    <name type="scientific">Sphingomonas naphthae</name>
    <dbReference type="NCBI Taxonomy" id="1813468"/>
    <lineage>
        <taxon>Bacteria</taxon>
        <taxon>Pseudomonadati</taxon>
        <taxon>Pseudomonadota</taxon>
        <taxon>Alphaproteobacteria</taxon>
        <taxon>Sphingomonadales</taxon>
        <taxon>Sphingomonadaceae</taxon>
        <taxon>Sphingomonas</taxon>
    </lineage>
</organism>
<dbReference type="InterPro" id="IPR011659">
    <property type="entry name" value="WD40"/>
</dbReference>
<proteinExistence type="inferred from homology"/>
<dbReference type="PANTHER" id="PTHR36842:SF1">
    <property type="entry name" value="PROTEIN TOLB"/>
    <property type="match status" value="1"/>
</dbReference>
<comment type="similarity">
    <text evidence="1">Belongs to the TolB family.</text>
</comment>
<dbReference type="Gene3D" id="2.120.10.30">
    <property type="entry name" value="TolB, C-terminal domain"/>
    <property type="match status" value="2"/>
</dbReference>
<accession>A0ABY7TLN3</accession>
<keyword evidence="3" id="KW-1185">Reference proteome</keyword>